<name>A0A563EP44_9PSEU</name>
<reference evidence="2 3" key="1">
    <citation type="submission" date="2019-07" db="EMBL/GenBank/DDBJ databases">
        <title>Lentzea xizangensis sp. nov., isolated from Qinghai-Tibetan Plateau Soils.</title>
        <authorList>
            <person name="Huang J."/>
        </authorList>
    </citation>
    <scope>NUCLEOTIDE SEQUENCE [LARGE SCALE GENOMIC DNA]</scope>
    <source>
        <strain evidence="2 3">FXJ1.1311</strain>
    </source>
</reference>
<proteinExistence type="predicted"/>
<feature type="transmembrane region" description="Helical" evidence="1">
    <location>
        <begin position="80"/>
        <end position="97"/>
    </location>
</feature>
<evidence type="ECO:0000256" key="1">
    <source>
        <dbReference type="SAM" id="Phobius"/>
    </source>
</evidence>
<dbReference type="AlphaFoldDB" id="A0A563EP44"/>
<dbReference type="RefSeq" id="WP_146355272.1">
    <property type="nucleotide sequence ID" value="NZ_VOBR01000017.1"/>
</dbReference>
<dbReference type="OrthoDB" id="74134at2"/>
<dbReference type="Proteomes" id="UP000316639">
    <property type="component" value="Unassembled WGS sequence"/>
</dbReference>
<gene>
    <name evidence="2" type="ORF">FKR81_25755</name>
</gene>
<comment type="caution">
    <text evidence="2">The sequence shown here is derived from an EMBL/GenBank/DDBJ whole genome shotgun (WGS) entry which is preliminary data.</text>
</comment>
<feature type="transmembrane region" description="Helical" evidence="1">
    <location>
        <begin position="55"/>
        <end position="73"/>
    </location>
</feature>
<feature type="transmembrane region" description="Helical" evidence="1">
    <location>
        <begin position="109"/>
        <end position="128"/>
    </location>
</feature>
<keyword evidence="3" id="KW-1185">Reference proteome</keyword>
<organism evidence="2 3">
    <name type="scientific">Lentzea tibetensis</name>
    <dbReference type="NCBI Taxonomy" id="2591470"/>
    <lineage>
        <taxon>Bacteria</taxon>
        <taxon>Bacillati</taxon>
        <taxon>Actinomycetota</taxon>
        <taxon>Actinomycetes</taxon>
        <taxon>Pseudonocardiales</taxon>
        <taxon>Pseudonocardiaceae</taxon>
        <taxon>Lentzea</taxon>
    </lineage>
</organism>
<sequence length="140" mass="15015">MNLLRAGLSLLAVTQVAVGGWALVAPRSFFDDGPFPGVHWVAMFPPYNEHLMRDFGALNLALCAVLVFAAVTLEKTLTRAVLTGYVVFAVPHFVFHLNHLEHMPFADQAGNVVSLAAAVLLPLALLPLTRSAAGDVIRNA</sequence>
<keyword evidence="1" id="KW-1133">Transmembrane helix</keyword>
<dbReference type="EMBL" id="VOBR01000017">
    <property type="protein sequence ID" value="TWP49080.1"/>
    <property type="molecule type" value="Genomic_DNA"/>
</dbReference>
<protein>
    <submittedName>
        <fullName evidence="2">Uncharacterized protein</fullName>
    </submittedName>
</protein>
<evidence type="ECO:0000313" key="2">
    <source>
        <dbReference type="EMBL" id="TWP49080.1"/>
    </source>
</evidence>
<keyword evidence="1" id="KW-0472">Membrane</keyword>
<accession>A0A563EP44</accession>
<keyword evidence="1" id="KW-0812">Transmembrane</keyword>
<evidence type="ECO:0000313" key="3">
    <source>
        <dbReference type="Proteomes" id="UP000316639"/>
    </source>
</evidence>